<organism evidence="1 2">
    <name type="scientific">Trichinella nelsoni</name>
    <dbReference type="NCBI Taxonomy" id="6336"/>
    <lineage>
        <taxon>Eukaryota</taxon>
        <taxon>Metazoa</taxon>
        <taxon>Ecdysozoa</taxon>
        <taxon>Nematoda</taxon>
        <taxon>Enoplea</taxon>
        <taxon>Dorylaimia</taxon>
        <taxon>Trichinellida</taxon>
        <taxon>Trichinellidae</taxon>
        <taxon>Trichinella</taxon>
    </lineage>
</organism>
<protein>
    <submittedName>
        <fullName evidence="1">Uncharacterized protein</fullName>
    </submittedName>
</protein>
<dbReference type="AlphaFoldDB" id="A0A0V0SHF3"/>
<sequence>MNGFLISLEKKYSNTVGADVLITNDFNVPFEHNQYVQWESLENLKQHEHYITLHRYFKIMAISKYLSHIFISNQIQ</sequence>
<dbReference type="EMBL" id="JYDL01000008">
    <property type="protein sequence ID" value="KRX26200.1"/>
    <property type="molecule type" value="Genomic_DNA"/>
</dbReference>
<comment type="caution">
    <text evidence="1">The sequence shown here is derived from an EMBL/GenBank/DDBJ whole genome shotgun (WGS) entry which is preliminary data.</text>
</comment>
<name>A0A0V0SHF3_9BILA</name>
<evidence type="ECO:0000313" key="2">
    <source>
        <dbReference type="Proteomes" id="UP000054630"/>
    </source>
</evidence>
<gene>
    <name evidence="1" type="ORF">T07_12810</name>
</gene>
<evidence type="ECO:0000313" key="1">
    <source>
        <dbReference type="EMBL" id="KRX26200.1"/>
    </source>
</evidence>
<keyword evidence="2" id="KW-1185">Reference proteome</keyword>
<dbReference type="Proteomes" id="UP000054630">
    <property type="component" value="Unassembled WGS sequence"/>
</dbReference>
<reference evidence="1 2" key="1">
    <citation type="submission" date="2015-01" db="EMBL/GenBank/DDBJ databases">
        <title>Evolution of Trichinella species and genotypes.</title>
        <authorList>
            <person name="Korhonen P.K."/>
            <person name="Edoardo P."/>
            <person name="Giuseppe L.R."/>
            <person name="Gasser R.B."/>
        </authorList>
    </citation>
    <scope>NUCLEOTIDE SEQUENCE [LARGE SCALE GENOMIC DNA]</scope>
    <source>
        <strain evidence="1">ISS37</strain>
    </source>
</reference>
<proteinExistence type="predicted"/>
<accession>A0A0V0SHF3</accession>